<dbReference type="InterPro" id="IPR003593">
    <property type="entry name" value="AAA+_ATPase"/>
</dbReference>
<proteinExistence type="predicted"/>
<dbReference type="Gene3D" id="3.40.50.300">
    <property type="entry name" value="P-loop containing nucleotide triphosphate hydrolases"/>
    <property type="match status" value="1"/>
</dbReference>
<dbReference type="AlphaFoldDB" id="A0A859AB54"/>
<keyword evidence="2" id="KW-0378">Hydrolase</keyword>
<dbReference type="EC" id="3.4.21.53" evidence="2"/>
<feature type="domain" description="AAA+ ATPase" evidence="1">
    <location>
        <begin position="148"/>
        <end position="294"/>
    </location>
</feature>
<dbReference type="GO" id="GO:0016887">
    <property type="term" value="F:ATP hydrolysis activity"/>
    <property type="evidence" value="ECO:0007669"/>
    <property type="project" value="InterPro"/>
</dbReference>
<dbReference type="GO" id="GO:0005524">
    <property type="term" value="F:ATP binding"/>
    <property type="evidence" value="ECO:0007669"/>
    <property type="project" value="InterPro"/>
</dbReference>
<evidence type="ECO:0000259" key="1">
    <source>
        <dbReference type="SMART" id="SM00382"/>
    </source>
</evidence>
<dbReference type="EMBL" id="LRRD01000083">
    <property type="protein sequence ID" value="KXW57250.1"/>
    <property type="molecule type" value="Genomic_DNA"/>
</dbReference>
<evidence type="ECO:0000313" key="2">
    <source>
        <dbReference type="EMBL" id="KXW57250.1"/>
    </source>
</evidence>
<accession>A0A149VVK3</accession>
<dbReference type="SMART" id="SM00382">
    <property type="entry name" value="AAA"/>
    <property type="match status" value="1"/>
</dbReference>
<dbReference type="Proteomes" id="UP000683551">
    <property type="component" value="Chromosome"/>
</dbReference>
<dbReference type="Proteomes" id="UP000075653">
    <property type="component" value="Unassembled WGS sequence"/>
</dbReference>
<protein>
    <submittedName>
        <fullName evidence="3">AAA family ATPase</fullName>
    </submittedName>
    <submittedName>
        <fullName evidence="2">Lon protease</fullName>
        <ecNumber evidence="2">3.4.21.53</ecNumber>
    </submittedName>
</protein>
<dbReference type="InterPro" id="IPR027417">
    <property type="entry name" value="P-loop_NTPase"/>
</dbReference>
<dbReference type="GO" id="GO:0004176">
    <property type="term" value="F:ATP-dependent peptidase activity"/>
    <property type="evidence" value="ECO:0007669"/>
    <property type="project" value="InterPro"/>
</dbReference>
<dbReference type="GO" id="GO:0006515">
    <property type="term" value="P:protein quality control for misfolded or incompletely synthesized proteins"/>
    <property type="evidence" value="ECO:0007669"/>
    <property type="project" value="TreeGrafter"/>
</dbReference>
<keyword evidence="4" id="KW-1185">Reference proteome</keyword>
<dbReference type="Pfam" id="PF00004">
    <property type="entry name" value="AAA"/>
    <property type="match status" value="1"/>
</dbReference>
<keyword evidence="2" id="KW-0645">Protease</keyword>
<dbReference type="GO" id="GO:0004252">
    <property type="term" value="F:serine-type endopeptidase activity"/>
    <property type="evidence" value="ECO:0007669"/>
    <property type="project" value="UniProtKB-EC"/>
</dbReference>
<dbReference type="PANTHER" id="PTHR43718">
    <property type="entry name" value="LON PROTEASE"/>
    <property type="match status" value="1"/>
</dbReference>
<gene>
    <name evidence="2" type="primary">lon_2</name>
    <name evidence="2" type="ORF">FEMY_22240</name>
    <name evidence="3" type="ORF">JZL65_11685</name>
</gene>
<evidence type="ECO:0000313" key="3">
    <source>
        <dbReference type="EMBL" id="QWY77118.1"/>
    </source>
</evidence>
<dbReference type="InterPro" id="IPR027065">
    <property type="entry name" value="Lon_Prtase"/>
</dbReference>
<accession>A0A859AB54</accession>
<dbReference type="PATRIC" id="fig|1789004.3.peg.2334"/>
<sequence length="374" mass="41758">MTLFNFKESDRQYSGYTRERGLLVPVRSTEPEAAALKNKFKVAGARAQVETKKRATNLSPRLIPVFDMGSLETAYKKVKRADSDHRNRLLPEIELAFRNDGKRQVPKLGNLLSVMKKLESHFPNFTQAISGIGEELALAAASRPSDFRFSPLLLNGVPGIGKTAFAQELAARFGLPFLNINAGNLQHAATLVGTSSHWTNAAPGDIFNLFANGDSAVAILLLDEVDKVNPDPEYSILPVLLDLLEPETSRHFKDISMGVNLDASHLIVLMTSNQSGFIDKALLSRSRIYEVQKPDWAQRMAIMNRWVEALEKQTRTKLEVEPAVIQRLAGLPMDLRALQRALRSAYGRSLLEKSDVLQPPWNRIEQQRRSVGFM</sequence>
<dbReference type="EMBL" id="CP071137">
    <property type="protein sequence ID" value="QWY77118.1"/>
    <property type="molecule type" value="Genomic_DNA"/>
</dbReference>
<dbReference type="InterPro" id="IPR003959">
    <property type="entry name" value="ATPase_AAA_core"/>
</dbReference>
<evidence type="ECO:0000313" key="4">
    <source>
        <dbReference type="Proteomes" id="UP000075653"/>
    </source>
</evidence>
<organism evidence="2 4">
    <name type="scientific">Ferrovum myxofaciens</name>
    <dbReference type="NCBI Taxonomy" id="416213"/>
    <lineage>
        <taxon>Bacteria</taxon>
        <taxon>Pseudomonadati</taxon>
        <taxon>Pseudomonadota</taxon>
        <taxon>Betaproteobacteria</taxon>
        <taxon>Ferrovales</taxon>
        <taxon>Ferrovaceae</taxon>
        <taxon>Ferrovum</taxon>
    </lineage>
</organism>
<dbReference type="SUPFAM" id="SSF52540">
    <property type="entry name" value="P-loop containing nucleoside triphosphate hydrolases"/>
    <property type="match status" value="1"/>
</dbReference>
<dbReference type="RefSeq" id="WP_062188531.1">
    <property type="nucleotide sequence ID" value="NZ_CP053675.1"/>
</dbReference>
<reference evidence="2 4" key="1">
    <citation type="submission" date="2016-01" db="EMBL/GenBank/DDBJ databases">
        <title>Genome sequence of the acidophilic iron oxidising Ferrovum strain Z-31.</title>
        <authorList>
            <person name="Poehlein A."/>
            <person name="Ullrich S.R."/>
            <person name="Schloemann M."/>
            <person name="Muehling M."/>
            <person name="Daniel R."/>
        </authorList>
    </citation>
    <scope>NUCLEOTIDE SEQUENCE [LARGE SCALE GENOMIC DNA]</scope>
    <source>
        <strain evidence="2 4">Z-31</strain>
    </source>
</reference>
<dbReference type="PANTHER" id="PTHR43718:SF2">
    <property type="entry name" value="LON PROTEASE HOMOLOG, MITOCHONDRIAL"/>
    <property type="match status" value="1"/>
</dbReference>
<reference evidence="3" key="2">
    <citation type="submission" date="2021-02" db="EMBL/GenBank/DDBJ databases">
        <title>Comparative genomics of Ferrovum myxofaciens strains, predominant extremophile bacteria forming large biofilm stalactites in acid mine ecosystems.</title>
        <authorList>
            <person name="Burkartova K."/>
            <person name="Ridl J."/>
            <person name="Pajer P."/>
            <person name="Falteisek L."/>
        </authorList>
    </citation>
    <scope>NUCLEOTIDE SEQUENCE</scope>
    <source>
        <strain evidence="3">MI1III</strain>
    </source>
</reference>
<name>A0A859AB54_9PROT</name>